<organism evidence="1 2">
    <name type="scientific">Candidatus Collierbacteria bacterium RIFOXYB1_FULL_49_13</name>
    <dbReference type="NCBI Taxonomy" id="1817728"/>
    <lineage>
        <taxon>Bacteria</taxon>
        <taxon>Candidatus Collieribacteriota</taxon>
    </lineage>
</organism>
<protein>
    <submittedName>
        <fullName evidence="1">Uncharacterized protein</fullName>
    </submittedName>
</protein>
<accession>A0A1F5FF39</accession>
<reference evidence="1 2" key="1">
    <citation type="journal article" date="2016" name="Nat. Commun.">
        <title>Thousands of microbial genomes shed light on interconnected biogeochemical processes in an aquifer system.</title>
        <authorList>
            <person name="Anantharaman K."/>
            <person name="Brown C.T."/>
            <person name="Hug L.A."/>
            <person name="Sharon I."/>
            <person name="Castelle C.J."/>
            <person name="Probst A.J."/>
            <person name="Thomas B.C."/>
            <person name="Singh A."/>
            <person name="Wilkins M.J."/>
            <person name="Karaoz U."/>
            <person name="Brodie E.L."/>
            <person name="Williams K.H."/>
            <person name="Hubbard S.S."/>
            <person name="Banfield J.F."/>
        </authorList>
    </citation>
    <scope>NUCLEOTIDE SEQUENCE [LARGE SCALE GENOMIC DNA]</scope>
</reference>
<comment type="caution">
    <text evidence="1">The sequence shown here is derived from an EMBL/GenBank/DDBJ whole genome shotgun (WGS) entry which is preliminary data.</text>
</comment>
<evidence type="ECO:0000313" key="1">
    <source>
        <dbReference type="EMBL" id="OGD78240.1"/>
    </source>
</evidence>
<dbReference type="Proteomes" id="UP000176682">
    <property type="component" value="Unassembled WGS sequence"/>
</dbReference>
<proteinExistence type="predicted"/>
<name>A0A1F5FF39_9BACT</name>
<dbReference type="EMBL" id="MFAM01000054">
    <property type="protein sequence ID" value="OGD78240.1"/>
    <property type="molecule type" value="Genomic_DNA"/>
</dbReference>
<dbReference type="AlphaFoldDB" id="A0A1F5FF39"/>
<sequence>MAVPCIDGKGKTRSVFFCRDLMRARDEGYHAQFLVNGREVSYEEAWESLGGHTETYEPYTGSGGVNSYWTDWFDETGKQVE</sequence>
<gene>
    <name evidence="1" type="ORF">A2368_02870</name>
</gene>
<evidence type="ECO:0000313" key="2">
    <source>
        <dbReference type="Proteomes" id="UP000176682"/>
    </source>
</evidence>